<dbReference type="PANTHER" id="PTHR42925">
    <property type="entry name" value="MULTIDRUG AND TOXIN EFFLUX PROTEIN MATE FAMILY"/>
    <property type="match status" value="1"/>
</dbReference>
<dbReference type="GO" id="GO:0005886">
    <property type="term" value="C:plasma membrane"/>
    <property type="evidence" value="ECO:0007669"/>
    <property type="project" value="UniProtKB-SubCell"/>
</dbReference>
<dbReference type="InterPro" id="IPR048279">
    <property type="entry name" value="MdtK-like"/>
</dbReference>
<keyword evidence="6 7" id="KW-0472">Membrane</keyword>
<dbReference type="RefSeq" id="WP_025655391.1">
    <property type="nucleotide sequence ID" value="NZ_QVIA01000005.1"/>
</dbReference>
<evidence type="ECO:0000313" key="8">
    <source>
        <dbReference type="EMBL" id="RGC33679.1"/>
    </source>
</evidence>
<dbReference type="AlphaFoldDB" id="A0A3E2WYX9"/>
<feature type="transmembrane region" description="Helical" evidence="7">
    <location>
        <begin position="278"/>
        <end position="299"/>
    </location>
</feature>
<dbReference type="EMBL" id="QVIA01000005">
    <property type="protein sequence ID" value="RGC33679.1"/>
    <property type="molecule type" value="Genomic_DNA"/>
</dbReference>
<evidence type="ECO:0000256" key="3">
    <source>
        <dbReference type="ARBA" id="ARBA00022475"/>
    </source>
</evidence>
<comment type="caution">
    <text evidence="8">The sequence shown here is derived from an EMBL/GenBank/DDBJ whole genome shotgun (WGS) entry which is preliminary data.</text>
</comment>
<sequence length="449" mass="49099">MVKDRAFYANFFKIYSALVLQNVITLSVNLADNLMLGAYSETSLAGVAAVNQIQFIYQQLLMALGDGLVIFCSQYWGKKQTGPMKKIAASAMHAALAVGVLLFVLVSLFPYRAVGMFTTDQAIIGEGVKYLGIIRFTYLFFAVTQLLLAALRSVEVVRIAMCLSVVTFFVNCGINYVLIYGHFGAPELGARGAAIGTLIARIIECTVLIVFVVKKEKRLNLKLKDYLQFDRVLCRDYFKITAPMLVVQGLWGLNTALQTVILGHMTAAAIAANSVASTLFMMVKSMAVGAASTASIIIGKTIGMGDIKVVKQYSIRLQKLFLGIGIVSGIILFFIRIPILNLYELSASTKEMANTFLLILSVVIVGMSYQMPTNNGIIRGGGNAMFVVKMDLVSIWMIVIPLSFIMAFVVKASPAVVVCCLNADQIFKCVPAFLESHYGNWIRKLTRDA</sequence>
<reference evidence="8 9" key="1">
    <citation type="submission" date="2018-08" db="EMBL/GenBank/DDBJ databases">
        <title>A genome reference for cultivated species of the human gut microbiota.</title>
        <authorList>
            <person name="Zou Y."/>
            <person name="Xue W."/>
            <person name="Luo G."/>
        </authorList>
    </citation>
    <scope>NUCLEOTIDE SEQUENCE [LARGE SCALE GENOMIC DNA]</scope>
    <source>
        <strain evidence="8 9">AF19-21</strain>
    </source>
</reference>
<evidence type="ECO:0000256" key="2">
    <source>
        <dbReference type="ARBA" id="ARBA00022448"/>
    </source>
</evidence>
<dbReference type="Proteomes" id="UP000261111">
    <property type="component" value="Unassembled WGS sequence"/>
</dbReference>
<dbReference type="GO" id="GO:0042910">
    <property type="term" value="F:xenobiotic transmembrane transporter activity"/>
    <property type="evidence" value="ECO:0007669"/>
    <property type="project" value="InterPro"/>
</dbReference>
<keyword evidence="2" id="KW-0813">Transport</keyword>
<feature type="transmembrane region" description="Helical" evidence="7">
    <location>
        <begin position="130"/>
        <end position="149"/>
    </location>
</feature>
<gene>
    <name evidence="8" type="ORF">DWX41_05760</name>
</gene>
<dbReference type="GO" id="GO:0015297">
    <property type="term" value="F:antiporter activity"/>
    <property type="evidence" value="ECO:0007669"/>
    <property type="project" value="InterPro"/>
</dbReference>
<evidence type="ECO:0000256" key="4">
    <source>
        <dbReference type="ARBA" id="ARBA00022692"/>
    </source>
</evidence>
<feature type="transmembrane region" description="Helical" evidence="7">
    <location>
        <begin position="352"/>
        <end position="371"/>
    </location>
</feature>
<keyword evidence="4 7" id="KW-0812">Transmembrane</keyword>
<dbReference type="InterPro" id="IPR002528">
    <property type="entry name" value="MATE_fam"/>
</dbReference>
<name>A0A3E2WYX9_9FIRM</name>
<dbReference type="InterPro" id="IPR047135">
    <property type="entry name" value="YsiQ"/>
</dbReference>
<dbReference type="PANTHER" id="PTHR42925:SF2">
    <property type="entry name" value="NA+ DRIVEN MULTIDRUG EFFLUX PUMP"/>
    <property type="match status" value="1"/>
</dbReference>
<feature type="transmembrane region" description="Helical" evidence="7">
    <location>
        <begin position="192"/>
        <end position="213"/>
    </location>
</feature>
<dbReference type="Pfam" id="PF01554">
    <property type="entry name" value="MatE"/>
    <property type="match status" value="2"/>
</dbReference>
<evidence type="ECO:0000256" key="5">
    <source>
        <dbReference type="ARBA" id="ARBA00022989"/>
    </source>
</evidence>
<organism evidence="8 9">
    <name type="scientific">Hungatella hathewayi</name>
    <dbReference type="NCBI Taxonomy" id="154046"/>
    <lineage>
        <taxon>Bacteria</taxon>
        <taxon>Bacillati</taxon>
        <taxon>Bacillota</taxon>
        <taxon>Clostridia</taxon>
        <taxon>Lachnospirales</taxon>
        <taxon>Lachnospiraceae</taxon>
        <taxon>Hungatella</taxon>
    </lineage>
</organism>
<evidence type="ECO:0000256" key="1">
    <source>
        <dbReference type="ARBA" id="ARBA00004651"/>
    </source>
</evidence>
<protein>
    <submittedName>
        <fullName evidence="8">MATE family efflux transporter</fullName>
    </submittedName>
</protein>
<proteinExistence type="predicted"/>
<feature type="transmembrane region" description="Helical" evidence="7">
    <location>
        <begin position="88"/>
        <end position="110"/>
    </location>
</feature>
<comment type="subcellular location">
    <subcellularLocation>
        <location evidence="1">Cell membrane</location>
        <topology evidence="1">Multi-pass membrane protein</topology>
    </subcellularLocation>
</comment>
<keyword evidence="5 7" id="KW-1133">Transmembrane helix</keyword>
<evidence type="ECO:0000256" key="7">
    <source>
        <dbReference type="SAM" id="Phobius"/>
    </source>
</evidence>
<accession>A0A3E2WYX9</accession>
<dbReference type="PIRSF" id="PIRSF006603">
    <property type="entry name" value="DinF"/>
    <property type="match status" value="1"/>
</dbReference>
<feature type="transmembrane region" description="Helical" evidence="7">
    <location>
        <begin position="56"/>
        <end position="76"/>
    </location>
</feature>
<feature type="transmembrane region" description="Helical" evidence="7">
    <location>
        <begin position="156"/>
        <end position="180"/>
    </location>
</feature>
<dbReference type="NCBIfam" id="TIGR00797">
    <property type="entry name" value="matE"/>
    <property type="match status" value="1"/>
</dbReference>
<dbReference type="GeneID" id="93333427"/>
<feature type="transmembrane region" description="Helical" evidence="7">
    <location>
        <begin position="12"/>
        <end position="36"/>
    </location>
</feature>
<evidence type="ECO:0000256" key="6">
    <source>
        <dbReference type="ARBA" id="ARBA00023136"/>
    </source>
</evidence>
<feature type="transmembrane region" description="Helical" evidence="7">
    <location>
        <begin position="392"/>
        <end position="410"/>
    </location>
</feature>
<evidence type="ECO:0000313" key="9">
    <source>
        <dbReference type="Proteomes" id="UP000261111"/>
    </source>
</evidence>
<feature type="transmembrane region" description="Helical" evidence="7">
    <location>
        <begin position="320"/>
        <end position="340"/>
    </location>
</feature>
<keyword evidence="3" id="KW-1003">Cell membrane</keyword>
<feature type="transmembrane region" description="Helical" evidence="7">
    <location>
        <begin position="245"/>
        <end position="272"/>
    </location>
</feature>